<dbReference type="GO" id="GO:0016746">
    <property type="term" value="F:acyltransferase activity"/>
    <property type="evidence" value="ECO:0007669"/>
    <property type="project" value="UniProtKB-KW"/>
</dbReference>
<dbReference type="SMART" id="SM00563">
    <property type="entry name" value="PlsC"/>
    <property type="match status" value="1"/>
</dbReference>
<gene>
    <name evidence="2" type="ORF">ACFSR9_00055</name>
</gene>
<feature type="domain" description="Phospholipid/glycerol acyltransferase" evidence="1">
    <location>
        <begin position="39"/>
        <end position="144"/>
    </location>
</feature>
<sequence length="225" mass="24625">MIAWNRRWIAPLVRWSIRRDLRTHLAGVWVRGTPPRGAAVLAPNHASWWDGYVLVELGWSARLPAQVMMTDAQLARFPFLRLVGAVGQRDVRPVRRGLRSGGWAVVFPSGEIRHPAQVGPLQPGAAWLAGKERAALVPVAVRVVLRGAQWPEAFVRVGDPCAGPELEAALEHVLAALEADLRAAPAGLPPAGYRLLMPGRESRHDRVDLASRVLARLAGMRARDS</sequence>
<keyword evidence="3" id="KW-1185">Reference proteome</keyword>
<accession>A0ABW5P0A9</accession>
<keyword evidence="2" id="KW-0808">Transferase</keyword>
<reference evidence="3" key="1">
    <citation type="journal article" date="2019" name="Int. J. Syst. Evol. Microbiol.">
        <title>The Global Catalogue of Microorganisms (GCM) 10K type strain sequencing project: providing services to taxonomists for standard genome sequencing and annotation.</title>
        <authorList>
            <consortium name="The Broad Institute Genomics Platform"/>
            <consortium name="The Broad Institute Genome Sequencing Center for Infectious Disease"/>
            <person name="Wu L."/>
            <person name="Ma J."/>
        </authorList>
    </citation>
    <scope>NUCLEOTIDE SEQUENCE [LARGE SCALE GENOMIC DNA]</scope>
    <source>
        <strain evidence="3">KCTC 33842</strain>
    </source>
</reference>
<comment type="caution">
    <text evidence="2">The sequence shown here is derived from an EMBL/GenBank/DDBJ whole genome shotgun (WGS) entry which is preliminary data.</text>
</comment>
<dbReference type="EMBL" id="JBHUMK010000002">
    <property type="protein sequence ID" value="MFD2607834.1"/>
    <property type="molecule type" value="Genomic_DNA"/>
</dbReference>
<evidence type="ECO:0000313" key="2">
    <source>
        <dbReference type="EMBL" id="MFD2607834.1"/>
    </source>
</evidence>
<evidence type="ECO:0000313" key="3">
    <source>
        <dbReference type="Proteomes" id="UP001597475"/>
    </source>
</evidence>
<dbReference type="Proteomes" id="UP001597475">
    <property type="component" value="Unassembled WGS sequence"/>
</dbReference>
<protein>
    <submittedName>
        <fullName evidence="2">Lysophospholipid acyltransferase family protein</fullName>
    </submittedName>
</protein>
<dbReference type="RefSeq" id="WP_386841841.1">
    <property type="nucleotide sequence ID" value="NZ_JBHUMK010000002.1"/>
</dbReference>
<dbReference type="Pfam" id="PF01553">
    <property type="entry name" value="Acyltransferase"/>
    <property type="match status" value="1"/>
</dbReference>
<proteinExistence type="predicted"/>
<evidence type="ECO:0000259" key="1">
    <source>
        <dbReference type="SMART" id="SM00563"/>
    </source>
</evidence>
<keyword evidence="2" id="KW-0012">Acyltransferase</keyword>
<dbReference type="InterPro" id="IPR002123">
    <property type="entry name" value="Plipid/glycerol_acylTrfase"/>
</dbReference>
<organism evidence="2 3">
    <name type="scientific">Deinococcus taklimakanensis</name>
    <dbReference type="NCBI Taxonomy" id="536443"/>
    <lineage>
        <taxon>Bacteria</taxon>
        <taxon>Thermotogati</taxon>
        <taxon>Deinococcota</taxon>
        <taxon>Deinococci</taxon>
        <taxon>Deinococcales</taxon>
        <taxon>Deinococcaceae</taxon>
        <taxon>Deinococcus</taxon>
    </lineage>
</organism>
<name>A0ABW5P0A9_9DEIO</name>
<dbReference type="SUPFAM" id="SSF69593">
    <property type="entry name" value="Glycerol-3-phosphate (1)-acyltransferase"/>
    <property type="match status" value="1"/>
</dbReference>